<dbReference type="Proteomes" id="UP001432027">
    <property type="component" value="Unassembled WGS sequence"/>
</dbReference>
<feature type="non-terminal residue" evidence="5">
    <location>
        <position position="553"/>
    </location>
</feature>
<keyword evidence="6" id="KW-1185">Reference proteome</keyword>
<dbReference type="PRINTS" id="PR00261">
    <property type="entry name" value="LDLRECEPTOR"/>
</dbReference>
<feature type="region of interest" description="Disordered" evidence="3">
    <location>
        <begin position="298"/>
        <end position="317"/>
    </location>
</feature>
<dbReference type="CDD" id="cd00112">
    <property type="entry name" value="LDLa"/>
    <property type="match status" value="1"/>
</dbReference>
<feature type="disulfide bond" evidence="2">
    <location>
        <begin position="41"/>
        <end position="59"/>
    </location>
</feature>
<evidence type="ECO:0000313" key="6">
    <source>
        <dbReference type="Proteomes" id="UP001432027"/>
    </source>
</evidence>
<feature type="disulfide bond" evidence="2">
    <location>
        <begin position="34"/>
        <end position="46"/>
    </location>
</feature>
<dbReference type="PANTHER" id="PTHR22722">
    <property type="entry name" value="LOW-DENSITY LIPOPROTEIN RECEPTOR-RELATED PROTEIN 2-RELATED"/>
    <property type="match status" value="1"/>
</dbReference>
<evidence type="ECO:0008006" key="7">
    <source>
        <dbReference type="Google" id="ProtNLM"/>
    </source>
</evidence>
<accession>A0AAV5UNU0</accession>
<dbReference type="SMART" id="SM00192">
    <property type="entry name" value="LDLa"/>
    <property type="match status" value="2"/>
</dbReference>
<evidence type="ECO:0000256" key="1">
    <source>
        <dbReference type="ARBA" id="ARBA00023157"/>
    </source>
</evidence>
<dbReference type="GO" id="GO:0005041">
    <property type="term" value="F:low-density lipoprotein particle receptor activity"/>
    <property type="evidence" value="ECO:0007669"/>
    <property type="project" value="TreeGrafter"/>
</dbReference>
<organism evidence="5 6">
    <name type="scientific">Pristionchus entomophagus</name>
    <dbReference type="NCBI Taxonomy" id="358040"/>
    <lineage>
        <taxon>Eukaryota</taxon>
        <taxon>Metazoa</taxon>
        <taxon>Ecdysozoa</taxon>
        <taxon>Nematoda</taxon>
        <taxon>Chromadorea</taxon>
        <taxon>Rhabditida</taxon>
        <taxon>Rhabditina</taxon>
        <taxon>Diplogasteromorpha</taxon>
        <taxon>Diplogasteroidea</taxon>
        <taxon>Neodiplogasteridae</taxon>
        <taxon>Pristionchus</taxon>
    </lineage>
</organism>
<feature type="region of interest" description="Disordered" evidence="3">
    <location>
        <begin position="473"/>
        <end position="553"/>
    </location>
</feature>
<comment type="caution">
    <text evidence="2">Lacks conserved residue(s) required for the propagation of feature annotation.</text>
</comment>
<proteinExistence type="predicted"/>
<dbReference type="InterPro" id="IPR051221">
    <property type="entry name" value="LDLR-related"/>
</dbReference>
<dbReference type="InterPro" id="IPR036055">
    <property type="entry name" value="LDL_receptor-like_sf"/>
</dbReference>
<keyword evidence="1 2" id="KW-1015">Disulfide bond</keyword>
<reference evidence="5" key="1">
    <citation type="submission" date="2023-10" db="EMBL/GenBank/DDBJ databases">
        <title>Genome assembly of Pristionchus species.</title>
        <authorList>
            <person name="Yoshida K."/>
            <person name="Sommer R.J."/>
        </authorList>
    </citation>
    <scope>NUCLEOTIDE SEQUENCE</scope>
    <source>
        <strain evidence="5">RS0144</strain>
    </source>
</reference>
<dbReference type="Pfam" id="PF00057">
    <property type="entry name" value="Ldl_recept_a"/>
    <property type="match status" value="1"/>
</dbReference>
<dbReference type="InterPro" id="IPR002172">
    <property type="entry name" value="LDrepeatLR_classA_rpt"/>
</dbReference>
<evidence type="ECO:0000313" key="5">
    <source>
        <dbReference type="EMBL" id="GMT07569.1"/>
    </source>
</evidence>
<name>A0AAV5UNU0_9BILA</name>
<feature type="signal peptide" evidence="4">
    <location>
        <begin position="1"/>
        <end position="18"/>
    </location>
</feature>
<gene>
    <name evidence="5" type="ORF">PENTCL1PPCAC_29743</name>
</gene>
<dbReference type="Gene3D" id="4.10.400.10">
    <property type="entry name" value="Low-density Lipoprotein Receptor"/>
    <property type="match status" value="1"/>
</dbReference>
<feature type="compositionally biased region" description="Low complexity" evidence="3">
    <location>
        <begin position="502"/>
        <end position="518"/>
    </location>
</feature>
<dbReference type="EMBL" id="BTSX01000006">
    <property type="protein sequence ID" value="GMT07569.1"/>
    <property type="molecule type" value="Genomic_DNA"/>
</dbReference>
<feature type="compositionally biased region" description="Polar residues" evidence="3">
    <location>
        <begin position="474"/>
        <end position="484"/>
    </location>
</feature>
<feature type="non-terminal residue" evidence="5">
    <location>
        <position position="1"/>
    </location>
</feature>
<protein>
    <recommendedName>
        <fullName evidence="7">Lipoprotein receptor</fullName>
    </recommendedName>
</protein>
<keyword evidence="4" id="KW-0732">Signal</keyword>
<evidence type="ECO:0000256" key="3">
    <source>
        <dbReference type="SAM" id="MobiDB-lite"/>
    </source>
</evidence>
<sequence>NVSASLLVLLALLPTIHSQFFNLEAFRVRLPGKCQPGYFDCGRGQCVHLRCFHDGKPDCWDGSDEFCFPGHIKCGSYCVELSYLGQCLANSRCNGAHNEPTFCRQTKEKICREELALPCKGYGECVLWSWARDEKRDCLDGSDLDGNYMELLQSQWIHIMPTSAGAIGSTQQELPHATTAFIPYLGGSLQPSTNISDPTPVLVVSPTPPAPSPTLLSSLPTVSSQPPGYEPQSPTLPYSISPFAPPNFSPPPFSASPPIVPIVKIQSYPMTTPVSPTQRPGPIPVSGFIPLTHPPLAPPQTTPRNPFEEAETASVPSASEELFFGSSETPGHPIDYPDDYTATEPDGTVVPHYGVPPSAAPAAAGPAAASIYPVFVGQTHPPHTTPPVAIQPVLLQPERPVFRPFTLQPSYGAVQPAGPVGPAMPQYPYVPTIFPDRRPMAPISAATAPPHQPPPFRPPPFSVIPFGVAHIGGTSPTSGQTIPNETPYHPQVQQNRPPWQQPPGTAGPPIGAIHPISPTGHQGGPAPIAGMTPGPYQPGEYRPSFGTPYPYTP</sequence>
<feature type="chain" id="PRO_5043921564" description="Lipoprotein receptor" evidence="4">
    <location>
        <begin position="19"/>
        <end position="553"/>
    </location>
</feature>
<evidence type="ECO:0000256" key="4">
    <source>
        <dbReference type="SAM" id="SignalP"/>
    </source>
</evidence>
<comment type="caution">
    <text evidence="5">The sequence shown here is derived from an EMBL/GenBank/DDBJ whole genome shotgun (WGS) entry which is preliminary data.</text>
</comment>
<evidence type="ECO:0000256" key="2">
    <source>
        <dbReference type="PROSITE-ProRule" id="PRU00124"/>
    </source>
</evidence>
<dbReference type="GO" id="GO:0005886">
    <property type="term" value="C:plasma membrane"/>
    <property type="evidence" value="ECO:0007669"/>
    <property type="project" value="TreeGrafter"/>
</dbReference>
<dbReference type="AlphaFoldDB" id="A0AAV5UNU0"/>
<dbReference type="PANTHER" id="PTHR22722:SF5">
    <property type="entry name" value="LOW-DENSITY LIPOPROTEIN RECEPTOR-RELATED PROTEIN 1B"/>
    <property type="match status" value="1"/>
</dbReference>
<dbReference type="GO" id="GO:0043235">
    <property type="term" value="C:receptor complex"/>
    <property type="evidence" value="ECO:0007669"/>
    <property type="project" value="TreeGrafter"/>
</dbReference>
<dbReference type="SUPFAM" id="SSF57424">
    <property type="entry name" value="LDL receptor-like module"/>
    <property type="match status" value="1"/>
</dbReference>
<dbReference type="PROSITE" id="PS50068">
    <property type="entry name" value="LDLRA_2"/>
    <property type="match status" value="1"/>
</dbReference>